<gene>
    <name evidence="1" type="ORF">PPGU16_46870</name>
</gene>
<dbReference type="Proteomes" id="UP000510888">
    <property type="component" value="Chromosome 2"/>
</dbReference>
<evidence type="ECO:0000313" key="2">
    <source>
        <dbReference type="Proteomes" id="UP000510888"/>
    </source>
</evidence>
<dbReference type="AlphaFoldDB" id="A0A7I8BUF9"/>
<accession>A0A7I8BUF9</accession>
<name>A0A7I8BUF9_9BURK</name>
<sequence length="160" mass="17863">MASVIGIFMRAATGAPKCSADASICASRWRIVGGIRLFMLPCRRGAMSIVRIRMASVLCMRVRRIGRIIAMVGQRGWPVRVDMTRVRGITITRRMLRRRSSRRIGRGTRGNALRGWFGFLGVCAGIRGLPLRWHPRDVIGSQALPLCGAAPTFLCRRKEK</sequence>
<dbReference type="EMBL" id="AP023175">
    <property type="protein sequence ID" value="BCF91620.1"/>
    <property type="molecule type" value="Genomic_DNA"/>
</dbReference>
<evidence type="ECO:0000313" key="1">
    <source>
        <dbReference type="EMBL" id="BCF91620.1"/>
    </source>
</evidence>
<reference evidence="1 2" key="1">
    <citation type="journal article" date="2020" name="Genes (Basel)">
        <title>Genomic Comparison of Insect Gut Symbionts from Divergent Burkholderia Subclades.</title>
        <authorList>
            <person name="Takeshita K."/>
            <person name="Kikuchi Y."/>
        </authorList>
    </citation>
    <scope>NUCLEOTIDE SEQUENCE [LARGE SCALE GENOMIC DNA]</scope>
    <source>
        <strain evidence="1 2">PGU16</strain>
    </source>
</reference>
<proteinExistence type="predicted"/>
<keyword evidence="2" id="KW-1185">Reference proteome</keyword>
<organism evidence="1 2">
    <name type="scientific">Paraburkholderia largidicola</name>
    <dbReference type="NCBI Taxonomy" id="3014751"/>
    <lineage>
        <taxon>Bacteria</taxon>
        <taxon>Pseudomonadati</taxon>
        <taxon>Pseudomonadota</taxon>
        <taxon>Betaproteobacteria</taxon>
        <taxon>Burkholderiales</taxon>
        <taxon>Burkholderiaceae</taxon>
        <taxon>Paraburkholderia</taxon>
    </lineage>
</organism>
<protein>
    <submittedName>
        <fullName evidence="1">Uncharacterized protein</fullName>
    </submittedName>
</protein>
<dbReference type="KEGG" id="plad:PPGU16_46870"/>